<dbReference type="AlphaFoldDB" id="A0A024Q8E5"/>
<dbReference type="GO" id="GO:0005829">
    <property type="term" value="C:cytosol"/>
    <property type="evidence" value="ECO:0007669"/>
    <property type="project" value="TreeGrafter"/>
</dbReference>
<dbReference type="GO" id="GO:0017057">
    <property type="term" value="F:6-phosphogluconolactonase activity"/>
    <property type="evidence" value="ECO:0007669"/>
    <property type="project" value="TreeGrafter"/>
</dbReference>
<reference evidence="3" key="2">
    <citation type="submission" date="2014-05" db="EMBL/GenBank/DDBJ databases">
        <title>Draft genome sequence of Virgibacillus massiliensis Vm-5.</title>
        <authorList>
            <person name="Khelaifia S."/>
            <person name="Croce O."/>
            <person name="Lagier J.C."/>
            <person name="Raoult D."/>
        </authorList>
    </citation>
    <scope>NUCLEOTIDE SEQUENCE [LARGE SCALE GENOMIC DNA]</scope>
    <source>
        <strain evidence="3">Vm-5</strain>
    </source>
</reference>
<dbReference type="STRING" id="1462526.BN990_01049"/>
<accession>A0A024Q8E5</accession>
<dbReference type="InterPro" id="IPR019405">
    <property type="entry name" value="Lactonase_7-beta_prop"/>
</dbReference>
<dbReference type="InterPro" id="IPR050282">
    <property type="entry name" value="Cycloisomerase_2"/>
</dbReference>
<evidence type="ECO:0000313" key="2">
    <source>
        <dbReference type="EMBL" id="CDQ38774.1"/>
    </source>
</evidence>
<dbReference type="Proteomes" id="UP000028875">
    <property type="component" value="Unassembled WGS sequence"/>
</dbReference>
<gene>
    <name evidence="2" type="primary">pgl_2</name>
    <name evidence="2" type="ORF">BN990_01049</name>
</gene>
<dbReference type="PANTHER" id="PTHR30344:SF1">
    <property type="entry name" value="6-PHOSPHOGLUCONOLACTONASE"/>
    <property type="match status" value="1"/>
</dbReference>
<dbReference type="RefSeq" id="WP_038242791.1">
    <property type="nucleotide sequence ID" value="NZ_BNER01000003.1"/>
</dbReference>
<dbReference type="EMBL" id="CCDP010000001">
    <property type="protein sequence ID" value="CDQ38774.1"/>
    <property type="molecule type" value="Genomic_DNA"/>
</dbReference>
<keyword evidence="3" id="KW-1185">Reference proteome</keyword>
<evidence type="ECO:0000256" key="1">
    <source>
        <dbReference type="ARBA" id="ARBA00005564"/>
    </source>
</evidence>
<dbReference type="InterPro" id="IPR011048">
    <property type="entry name" value="Haem_d1_sf"/>
</dbReference>
<protein>
    <submittedName>
        <fullName evidence="2">6-phosphogluconolactonase</fullName>
    </submittedName>
</protein>
<dbReference type="Gene3D" id="2.130.10.10">
    <property type="entry name" value="YVTN repeat-like/Quinoprotein amine dehydrogenase"/>
    <property type="match status" value="1"/>
</dbReference>
<dbReference type="OrthoDB" id="9790815at2"/>
<dbReference type="PANTHER" id="PTHR30344">
    <property type="entry name" value="6-PHOSPHOGLUCONOLACTONASE-RELATED"/>
    <property type="match status" value="1"/>
</dbReference>
<name>A0A024Q8E5_9BACI</name>
<proteinExistence type="inferred from homology"/>
<evidence type="ECO:0000313" key="3">
    <source>
        <dbReference type="Proteomes" id="UP000028875"/>
    </source>
</evidence>
<dbReference type="FunFam" id="2.130.10.10:FF:000306">
    <property type="entry name" value="3-carboxymuconate cyclase"/>
    <property type="match status" value="1"/>
</dbReference>
<dbReference type="eggNOG" id="COG2706">
    <property type="taxonomic scope" value="Bacteria"/>
</dbReference>
<dbReference type="Pfam" id="PF10282">
    <property type="entry name" value="Lactonase"/>
    <property type="match status" value="1"/>
</dbReference>
<comment type="similarity">
    <text evidence="1">Belongs to the cycloisomerase 2 family.</text>
</comment>
<comment type="caution">
    <text evidence="2">The sequence shown here is derived from an EMBL/GenBank/DDBJ whole genome shotgun (WGS) entry which is preliminary data.</text>
</comment>
<organism evidence="2 3">
    <name type="scientific">Virgibacillus massiliensis</name>
    <dbReference type="NCBI Taxonomy" id="1462526"/>
    <lineage>
        <taxon>Bacteria</taxon>
        <taxon>Bacillati</taxon>
        <taxon>Bacillota</taxon>
        <taxon>Bacilli</taxon>
        <taxon>Bacillales</taxon>
        <taxon>Bacillaceae</taxon>
        <taxon>Virgibacillus</taxon>
    </lineage>
</organism>
<dbReference type="SUPFAM" id="SSF51004">
    <property type="entry name" value="C-terminal (heme d1) domain of cytochrome cd1-nitrite reductase"/>
    <property type="match status" value="1"/>
</dbReference>
<sequence length="343" mass="37741">MTNYIGFAGTYTRENSKGIYRFELDTQEQVLHAVKAVATVGSPTYVTISDDNRFLFAVGQDGDLGGVHAYQIDGEAELNKLNEQLLEGRAPCHVSVHDGKVVSGNYHKGEVAIHALHTSGKIETGSFVTHEGNGPHERQEKSHVHFAGFTPDGSYVVVCDLGTDEVVTYRVENNKLVRHQTLHTKPGSGPRHIVFHPNGNTAYVLTELSSEVIVLDYHASEGRFTEKQTILAKPEDFTDTNDASAIHISSDGKFVYTGNRGHNSIAVFQVEEKNDQLALVEWTATGGEWPRDFVLDPSESFIIASNQHSGNLVLFARDKTTGKLTKQDSEVEVPEVVCVKFMS</sequence>
<reference evidence="2 3" key="1">
    <citation type="submission" date="2014-03" db="EMBL/GenBank/DDBJ databases">
        <authorList>
            <person name="Urmite Genomes U."/>
        </authorList>
    </citation>
    <scope>NUCLEOTIDE SEQUENCE [LARGE SCALE GENOMIC DNA]</scope>
    <source>
        <strain evidence="2 3">Vm-5</strain>
    </source>
</reference>
<dbReference type="InterPro" id="IPR015943">
    <property type="entry name" value="WD40/YVTN_repeat-like_dom_sf"/>
</dbReference>